<evidence type="ECO:0000313" key="3">
    <source>
        <dbReference type="Proteomes" id="UP000233398"/>
    </source>
</evidence>
<dbReference type="PANTHER" id="PTHR40031">
    <property type="entry name" value="HYPOTHETICAL MEMBRANE SPANNING PROTEIN"/>
    <property type="match status" value="1"/>
</dbReference>
<feature type="transmembrane region" description="Helical" evidence="1">
    <location>
        <begin position="129"/>
        <end position="150"/>
    </location>
</feature>
<keyword evidence="1" id="KW-0812">Transmembrane</keyword>
<name>A0A2N0VEK6_9BACT</name>
<dbReference type="EMBL" id="PISP01000006">
    <property type="protein sequence ID" value="PKD42635.1"/>
    <property type="molecule type" value="Genomic_DNA"/>
</dbReference>
<evidence type="ECO:0008006" key="4">
    <source>
        <dbReference type="Google" id="ProtNLM"/>
    </source>
</evidence>
<keyword evidence="1" id="KW-1133">Transmembrane helix</keyword>
<reference evidence="2 3" key="1">
    <citation type="submission" date="2017-11" db="EMBL/GenBank/DDBJ databases">
        <title>Rhodohalobacter 15182 sp. nov., isolated from a salt lake.</title>
        <authorList>
            <person name="Han S."/>
        </authorList>
    </citation>
    <scope>NUCLEOTIDE SEQUENCE [LARGE SCALE GENOMIC DNA]</scope>
    <source>
        <strain evidence="2 3">15182</strain>
    </source>
</reference>
<comment type="caution">
    <text evidence="2">The sequence shown here is derived from an EMBL/GenBank/DDBJ whole genome shotgun (WGS) entry which is preliminary data.</text>
</comment>
<evidence type="ECO:0000313" key="2">
    <source>
        <dbReference type="EMBL" id="PKD42635.1"/>
    </source>
</evidence>
<sequence length="340" mass="38932">MESITQATLGAAVGEAILGKKAGYRAAAWGVALGTLPDLDIIVNPFVDNVIELQTHRGFTHSIVFCFLAAPVAGVLIDKIHKTLGIGWKRWSVMAFFTFLTHIFIDLPTTYGTQIWMPFTNTPYTLDSLFIIDPLFTLPLLSGLLISLFMRRDSNVRRYTNLAGLSLATLYMFWGYGIKSHVHSVFESSFKNQYGSYEKIKTTPNGPSTFIWTGYIEKNDTLYNSVYSIFDDDKLLQFTAIPKNSELIEPYLNDRALETLLWFSRGYYTAEIEDGQLIFYDLRFGRDDFWVTDEGQYIWKNVVIIDDQGTAHTFEQSIPAFNTRTENLNRYWSRLWGDQN</sequence>
<gene>
    <name evidence="2" type="ORF">CWD77_14600</name>
</gene>
<dbReference type="Proteomes" id="UP000233398">
    <property type="component" value="Unassembled WGS sequence"/>
</dbReference>
<keyword evidence="1" id="KW-0472">Membrane</keyword>
<feature type="transmembrane region" description="Helical" evidence="1">
    <location>
        <begin position="90"/>
        <end position="109"/>
    </location>
</feature>
<organism evidence="2 3">
    <name type="scientific">Rhodohalobacter barkolensis</name>
    <dbReference type="NCBI Taxonomy" id="2053187"/>
    <lineage>
        <taxon>Bacteria</taxon>
        <taxon>Pseudomonadati</taxon>
        <taxon>Balneolota</taxon>
        <taxon>Balneolia</taxon>
        <taxon>Balneolales</taxon>
        <taxon>Balneolaceae</taxon>
        <taxon>Rhodohalobacter</taxon>
    </lineage>
</organism>
<dbReference type="AlphaFoldDB" id="A0A2N0VEK6"/>
<proteinExistence type="predicted"/>
<dbReference type="RefSeq" id="WP_101074331.1">
    <property type="nucleotide sequence ID" value="NZ_PISP01000006.1"/>
</dbReference>
<dbReference type="OrthoDB" id="9781927at2"/>
<dbReference type="PANTHER" id="PTHR40031:SF1">
    <property type="entry name" value="MEMBRANE-BOUND METAL-DEPENDENT HYDROLASE"/>
    <property type="match status" value="1"/>
</dbReference>
<dbReference type="InterPro" id="IPR053170">
    <property type="entry name" value="Transcription_regulator"/>
</dbReference>
<evidence type="ECO:0000256" key="1">
    <source>
        <dbReference type="SAM" id="Phobius"/>
    </source>
</evidence>
<feature type="transmembrane region" description="Helical" evidence="1">
    <location>
        <begin position="59"/>
        <end position="78"/>
    </location>
</feature>
<feature type="transmembrane region" description="Helical" evidence="1">
    <location>
        <begin position="162"/>
        <end position="178"/>
    </location>
</feature>
<dbReference type="InterPro" id="IPR007404">
    <property type="entry name" value="YdjM-like"/>
</dbReference>
<keyword evidence="3" id="KW-1185">Reference proteome</keyword>
<protein>
    <recommendedName>
        <fullName evidence="4">Metal-dependent hydrolase</fullName>
    </recommendedName>
</protein>
<dbReference type="Pfam" id="PF04307">
    <property type="entry name" value="YdjM"/>
    <property type="match status" value="1"/>
</dbReference>
<accession>A0A2N0VEK6</accession>